<organism evidence="12 13">
    <name type="scientific">Apatococcus lobatus</name>
    <dbReference type="NCBI Taxonomy" id="904363"/>
    <lineage>
        <taxon>Eukaryota</taxon>
        <taxon>Viridiplantae</taxon>
        <taxon>Chlorophyta</taxon>
        <taxon>core chlorophytes</taxon>
        <taxon>Trebouxiophyceae</taxon>
        <taxon>Chlorellales</taxon>
        <taxon>Chlorellaceae</taxon>
        <taxon>Apatococcus</taxon>
    </lineage>
</organism>
<dbReference type="CDD" id="cd21453">
    <property type="entry name" value="DLC-like_DNAL4"/>
    <property type="match status" value="1"/>
</dbReference>
<evidence type="ECO:0000256" key="1">
    <source>
        <dbReference type="ARBA" id="ARBA00004430"/>
    </source>
</evidence>
<keyword evidence="4 11" id="KW-0493">Microtubule</keyword>
<sequence>MADVDDYRKDMEAFFKMAKYPLVRQTDMSAEMREEAVDVCVTAVEKHQTDMEKCTQAIKEALDRKFGPRWHVIAGNYFSFEITHECKNLLYLSSEGLQACLSGKCEQ</sequence>
<dbReference type="GO" id="GO:0030286">
    <property type="term" value="C:dynein complex"/>
    <property type="evidence" value="ECO:0007669"/>
    <property type="project" value="UniProtKB-KW"/>
</dbReference>
<keyword evidence="13" id="KW-1185">Reference proteome</keyword>
<accession>A0AAW1Q5H7</accession>
<dbReference type="SMART" id="SM01375">
    <property type="entry name" value="Dynein_light"/>
    <property type="match status" value="1"/>
</dbReference>
<evidence type="ECO:0000256" key="4">
    <source>
        <dbReference type="ARBA" id="ARBA00022701"/>
    </source>
</evidence>
<evidence type="ECO:0000256" key="7">
    <source>
        <dbReference type="ARBA" id="ARBA00023175"/>
    </source>
</evidence>
<dbReference type="GO" id="GO:0007017">
    <property type="term" value="P:microtubule-based process"/>
    <property type="evidence" value="ECO:0007669"/>
    <property type="project" value="InterPro"/>
</dbReference>
<dbReference type="FunFam" id="3.30.740.10:FF:000002">
    <property type="entry name" value="Dynein light chain"/>
    <property type="match status" value="1"/>
</dbReference>
<dbReference type="InterPro" id="IPR001372">
    <property type="entry name" value="Dynein_light_chain_typ-1/2"/>
</dbReference>
<protein>
    <recommendedName>
        <fullName evidence="11">Dynein light chain</fullName>
    </recommendedName>
</protein>
<comment type="subcellular location">
    <subcellularLocation>
        <location evidence="1">Cytoplasm</location>
        <location evidence="1">Cytoskeleton</location>
        <location evidence="1">Cilium axoneme</location>
    </subcellularLocation>
</comment>
<comment type="caution">
    <text evidence="12">The sequence shown here is derived from an EMBL/GenBank/DDBJ whole genome shotgun (WGS) entry which is preliminary data.</text>
</comment>
<evidence type="ECO:0000256" key="9">
    <source>
        <dbReference type="ARBA" id="ARBA00023273"/>
    </source>
</evidence>
<evidence type="ECO:0000256" key="11">
    <source>
        <dbReference type="RuleBase" id="RU365010"/>
    </source>
</evidence>
<dbReference type="PANTHER" id="PTHR11886">
    <property type="entry name" value="DYNEIN LIGHT CHAIN"/>
    <property type="match status" value="1"/>
</dbReference>
<evidence type="ECO:0000313" key="12">
    <source>
        <dbReference type="EMBL" id="KAK9817345.1"/>
    </source>
</evidence>
<keyword evidence="5 11" id="KW-0243">Dynein</keyword>
<keyword evidence="7 11" id="KW-0505">Motor protein</keyword>
<comment type="function">
    <text evidence="10">Force generating protein of respiratory cilia. Produces force towards the minus ends of microtubules. Dynein has ATPase activity.</text>
</comment>
<dbReference type="Gene3D" id="3.30.740.10">
    <property type="entry name" value="Protein Inhibitor Of Neuronal Nitric Oxide Synthase"/>
    <property type="match status" value="1"/>
</dbReference>
<keyword evidence="3 11" id="KW-0963">Cytoplasm</keyword>
<evidence type="ECO:0000256" key="8">
    <source>
        <dbReference type="ARBA" id="ARBA00023212"/>
    </source>
</evidence>
<evidence type="ECO:0000256" key="2">
    <source>
        <dbReference type="ARBA" id="ARBA00011655"/>
    </source>
</evidence>
<keyword evidence="6" id="KW-0969">Cilium</keyword>
<keyword evidence="8 11" id="KW-0206">Cytoskeleton</keyword>
<keyword evidence="9" id="KW-0966">Cell projection</keyword>
<proteinExistence type="inferred from homology"/>
<evidence type="ECO:0000256" key="3">
    <source>
        <dbReference type="ARBA" id="ARBA00022490"/>
    </source>
</evidence>
<dbReference type="InterPro" id="IPR037177">
    <property type="entry name" value="DLC_sf"/>
</dbReference>
<dbReference type="Proteomes" id="UP001438707">
    <property type="component" value="Unassembled WGS sequence"/>
</dbReference>
<dbReference type="EMBL" id="JALJOS010000074">
    <property type="protein sequence ID" value="KAK9817345.1"/>
    <property type="molecule type" value="Genomic_DNA"/>
</dbReference>
<dbReference type="Pfam" id="PF01221">
    <property type="entry name" value="Dynein_light"/>
    <property type="match status" value="1"/>
</dbReference>
<gene>
    <name evidence="12" type="ORF">WJX74_007647</name>
</gene>
<evidence type="ECO:0000256" key="6">
    <source>
        <dbReference type="ARBA" id="ARBA00023069"/>
    </source>
</evidence>
<evidence type="ECO:0000313" key="13">
    <source>
        <dbReference type="Proteomes" id="UP001438707"/>
    </source>
</evidence>
<comment type="similarity">
    <text evidence="11">Belongs to the dynein light chain family.</text>
</comment>
<name>A0AAW1Q5H7_9CHLO</name>
<dbReference type="AlphaFoldDB" id="A0AAW1Q5H7"/>
<dbReference type="GO" id="GO:0005874">
    <property type="term" value="C:microtubule"/>
    <property type="evidence" value="ECO:0007669"/>
    <property type="project" value="UniProtKB-KW"/>
</dbReference>
<dbReference type="SUPFAM" id="SSF54648">
    <property type="entry name" value="DLC"/>
    <property type="match status" value="1"/>
</dbReference>
<dbReference type="PANTHER" id="PTHR11886:SF2">
    <property type="entry name" value="DYNEIN AXONEMAL LIGHT CHAIN 4"/>
    <property type="match status" value="1"/>
</dbReference>
<evidence type="ECO:0000256" key="5">
    <source>
        <dbReference type="ARBA" id="ARBA00023017"/>
    </source>
</evidence>
<dbReference type="GO" id="GO:0005930">
    <property type="term" value="C:axoneme"/>
    <property type="evidence" value="ECO:0007669"/>
    <property type="project" value="UniProtKB-SubCell"/>
</dbReference>
<comment type="subunit">
    <text evidence="2">Consists of at least two heavy chains and a number of intermediate and light chains.</text>
</comment>
<evidence type="ECO:0000256" key="10">
    <source>
        <dbReference type="ARBA" id="ARBA00057688"/>
    </source>
</evidence>
<reference evidence="12 13" key="1">
    <citation type="journal article" date="2024" name="Nat. Commun.">
        <title>Phylogenomics reveals the evolutionary origins of lichenization in chlorophyte algae.</title>
        <authorList>
            <person name="Puginier C."/>
            <person name="Libourel C."/>
            <person name="Otte J."/>
            <person name="Skaloud P."/>
            <person name="Haon M."/>
            <person name="Grisel S."/>
            <person name="Petersen M."/>
            <person name="Berrin J.G."/>
            <person name="Delaux P.M."/>
            <person name="Dal Grande F."/>
            <person name="Keller J."/>
        </authorList>
    </citation>
    <scope>NUCLEOTIDE SEQUENCE [LARGE SCALE GENOMIC DNA]</scope>
    <source>
        <strain evidence="12 13">SAG 2145</strain>
    </source>
</reference>